<keyword evidence="2" id="KW-1185">Reference proteome</keyword>
<sequence>MILPPSTGQRAAIVLVPVRTPHPAPTSHKDEEIDNSFMDMFVVPVTPDYADKGLLATKDWDDGTRWYIVDLTTGNLENEFNPRPEDTYRWIGLPVITDQGLWFPDVDMLVTPDGQAQAAPHGAAYGHRLRIYLYGDKAPSLETVERALQSIVDDDPARTKSTSGELFYSDSAVALRLRGSDDAASYELWRDSSGTDIATPQRVTSKNAQAFVAGELLVEVSEDGEEARIISLLDPNNRADIDGNPTHFGPRNAVVRTDGSGVVLLRARD</sequence>
<name>K9EGH3_9ACTO</name>
<evidence type="ECO:0000313" key="1">
    <source>
        <dbReference type="EMBL" id="EKU94966.1"/>
    </source>
</evidence>
<gene>
    <name evidence="1" type="ORF">HMPREF9233_01104</name>
</gene>
<evidence type="ECO:0000313" key="2">
    <source>
        <dbReference type="Proteomes" id="UP000009888"/>
    </source>
</evidence>
<protein>
    <submittedName>
        <fullName evidence="1">Uncharacterized protein</fullName>
    </submittedName>
</protein>
<dbReference type="Proteomes" id="UP000009888">
    <property type="component" value="Unassembled WGS sequence"/>
</dbReference>
<dbReference type="PATRIC" id="fig|883066.3.peg.1160"/>
<accession>K9EGH3</accession>
<dbReference type="EMBL" id="AGWL01000006">
    <property type="protein sequence ID" value="EKU94966.1"/>
    <property type="molecule type" value="Genomic_DNA"/>
</dbReference>
<dbReference type="STRING" id="202789.GCA_001457435_01012"/>
<reference evidence="1 2" key="1">
    <citation type="submission" date="2012-09" db="EMBL/GenBank/DDBJ databases">
        <title>The Genome Sequence of Actinobaculum massiliae ACS-171-V-COL2.</title>
        <authorList>
            <consortium name="The Broad Institute Genome Sequencing Platform"/>
            <person name="Earl A."/>
            <person name="Ward D."/>
            <person name="Feldgarden M."/>
            <person name="Gevers D."/>
            <person name="Saerens B."/>
            <person name="Vaneechoutte M."/>
            <person name="Walker B."/>
            <person name="Young S.K."/>
            <person name="Zeng Q."/>
            <person name="Gargeya S."/>
            <person name="Fitzgerald M."/>
            <person name="Haas B."/>
            <person name="Abouelleil A."/>
            <person name="Alvarado L."/>
            <person name="Arachchi H.M."/>
            <person name="Berlin A."/>
            <person name="Chapman S.B."/>
            <person name="Goldberg J."/>
            <person name="Griggs A."/>
            <person name="Gujja S."/>
            <person name="Hansen M."/>
            <person name="Howarth C."/>
            <person name="Imamovic A."/>
            <person name="Larimer J."/>
            <person name="McCowen C."/>
            <person name="Montmayeur A."/>
            <person name="Murphy C."/>
            <person name="Neiman D."/>
            <person name="Pearson M."/>
            <person name="Priest M."/>
            <person name="Roberts A."/>
            <person name="Saif S."/>
            <person name="Shea T."/>
            <person name="Sisk P."/>
            <person name="Sykes S."/>
            <person name="Wortman J."/>
            <person name="Nusbaum C."/>
            <person name="Birren B."/>
        </authorList>
    </citation>
    <scope>NUCLEOTIDE SEQUENCE [LARGE SCALE GENOMIC DNA]</scope>
    <source>
        <strain evidence="2">ACS-171-V-Col2</strain>
    </source>
</reference>
<organism evidence="1 2">
    <name type="scientific">Actinobaculum massiliense ACS-171-V-Col2</name>
    <dbReference type="NCBI Taxonomy" id="883066"/>
    <lineage>
        <taxon>Bacteria</taxon>
        <taxon>Bacillati</taxon>
        <taxon>Actinomycetota</taxon>
        <taxon>Actinomycetes</taxon>
        <taxon>Actinomycetales</taxon>
        <taxon>Actinomycetaceae</taxon>
        <taxon>Actinobaculum</taxon>
    </lineage>
</organism>
<dbReference type="AlphaFoldDB" id="K9EGH3"/>
<comment type="caution">
    <text evidence="1">The sequence shown here is derived from an EMBL/GenBank/DDBJ whole genome shotgun (WGS) entry which is preliminary data.</text>
</comment>
<proteinExistence type="predicted"/>
<dbReference type="HOGENOM" id="CLU_1033023_0_0_11"/>